<evidence type="ECO:0000313" key="3">
    <source>
        <dbReference type="EMBL" id="SCL16481.1"/>
    </source>
</evidence>
<feature type="compositionally biased region" description="Low complexity" evidence="1">
    <location>
        <begin position="42"/>
        <end position="62"/>
    </location>
</feature>
<dbReference type="EMBL" id="FMHT01000003">
    <property type="protein sequence ID" value="SCL16481.1"/>
    <property type="molecule type" value="Genomic_DNA"/>
</dbReference>
<evidence type="ECO:0000256" key="1">
    <source>
        <dbReference type="SAM" id="MobiDB-lite"/>
    </source>
</evidence>
<accession>A0A1C6RHL0</accession>
<organism evidence="3 4">
    <name type="scientific">Micromonospora nigra</name>
    <dbReference type="NCBI Taxonomy" id="145857"/>
    <lineage>
        <taxon>Bacteria</taxon>
        <taxon>Bacillati</taxon>
        <taxon>Actinomycetota</taxon>
        <taxon>Actinomycetes</taxon>
        <taxon>Micromonosporales</taxon>
        <taxon>Micromonosporaceae</taxon>
        <taxon>Micromonospora</taxon>
    </lineage>
</organism>
<sequence length="186" mass="19076">MTTPPVPLRLPVAGLAAAVVIALTGCSTPADAPVAATPSGSDAPLTAPTVPADTPTAVDPATAAPVTVDPCMLLTDEEAERLAGTPLQDPVPAGLTCTRTGPVTGPTAQVEVFVGDGAKKYLDIQRSLGHELRTLPGIGDECLADESEIFVRRGDLWVSVRLVRLVDPAENAEPLAEAARTVATRI</sequence>
<feature type="region of interest" description="Disordered" evidence="1">
    <location>
        <begin position="33"/>
        <end position="62"/>
    </location>
</feature>
<dbReference type="STRING" id="145857.GA0070616_1027"/>
<gene>
    <name evidence="3" type="ORF">GA0070616_1027</name>
</gene>
<evidence type="ECO:0000256" key="2">
    <source>
        <dbReference type="SAM" id="SignalP"/>
    </source>
</evidence>
<name>A0A1C6RHL0_9ACTN</name>
<dbReference type="RefSeq" id="WP_175439985.1">
    <property type="nucleotide sequence ID" value="NZ_FMHT01000003.1"/>
</dbReference>
<evidence type="ECO:0000313" key="4">
    <source>
        <dbReference type="Proteomes" id="UP000199699"/>
    </source>
</evidence>
<keyword evidence="4" id="KW-1185">Reference proteome</keyword>
<proteinExistence type="predicted"/>
<feature type="signal peptide" evidence="2">
    <location>
        <begin position="1"/>
        <end position="32"/>
    </location>
</feature>
<protein>
    <recommendedName>
        <fullName evidence="5">DUF3558 domain-containing protein</fullName>
    </recommendedName>
</protein>
<reference evidence="3 4" key="1">
    <citation type="submission" date="2016-06" db="EMBL/GenBank/DDBJ databases">
        <authorList>
            <person name="Kjaerup R.B."/>
            <person name="Dalgaard T.S."/>
            <person name="Juul-Madsen H.R."/>
        </authorList>
    </citation>
    <scope>NUCLEOTIDE SEQUENCE [LARGE SCALE GENOMIC DNA]</scope>
    <source>
        <strain evidence="3 4">DSM 43818</strain>
    </source>
</reference>
<dbReference type="Proteomes" id="UP000199699">
    <property type="component" value="Unassembled WGS sequence"/>
</dbReference>
<evidence type="ECO:0008006" key="5">
    <source>
        <dbReference type="Google" id="ProtNLM"/>
    </source>
</evidence>
<keyword evidence="2" id="KW-0732">Signal</keyword>
<dbReference type="AlphaFoldDB" id="A0A1C6RHL0"/>
<feature type="chain" id="PRO_5008744884" description="DUF3558 domain-containing protein" evidence="2">
    <location>
        <begin position="33"/>
        <end position="186"/>
    </location>
</feature>